<accession>A0AA88UD71</accession>
<feature type="transmembrane region" description="Helical" evidence="6">
    <location>
        <begin position="132"/>
        <end position="152"/>
    </location>
</feature>
<evidence type="ECO:0000256" key="4">
    <source>
        <dbReference type="ARBA" id="ARBA00022640"/>
    </source>
</evidence>
<keyword evidence="4" id="KW-0934">Plastid</keyword>
<feature type="transmembrane region" description="Helical" evidence="6">
    <location>
        <begin position="159"/>
        <end position="185"/>
    </location>
</feature>
<dbReference type="EMBL" id="JAVXUO010001864">
    <property type="protein sequence ID" value="KAK2978523.1"/>
    <property type="molecule type" value="Genomic_DNA"/>
</dbReference>
<organism evidence="7 8">
    <name type="scientific">Escallonia rubra</name>
    <dbReference type="NCBI Taxonomy" id="112253"/>
    <lineage>
        <taxon>Eukaryota</taxon>
        <taxon>Viridiplantae</taxon>
        <taxon>Streptophyta</taxon>
        <taxon>Embryophyta</taxon>
        <taxon>Tracheophyta</taxon>
        <taxon>Spermatophyta</taxon>
        <taxon>Magnoliopsida</taxon>
        <taxon>eudicotyledons</taxon>
        <taxon>Gunneridae</taxon>
        <taxon>Pentapetalae</taxon>
        <taxon>asterids</taxon>
        <taxon>campanulids</taxon>
        <taxon>Escalloniales</taxon>
        <taxon>Escalloniaceae</taxon>
        <taxon>Escallonia</taxon>
    </lineage>
</organism>
<evidence type="ECO:0000313" key="7">
    <source>
        <dbReference type="EMBL" id="KAK2978523.1"/>
    </source>
</evidence>
<gene>
    <name evidence="7" type="ORF">RJ640_010169</name>
</gene>
<dbReference type="PANTHER" id="PTHR36049:SF3">
    <property type="match status" value="1"/>
</dbReference>
<feature type="region of interest" description="Disordered" evidence="5">
    <location>
        <begin position="17"/>
        <end position="51"/>
    </location>
</feature>
<name>A0AA88UD71_9ASTE</name>
<proteinExistence type="inferred from homology"/>
<dbReference type="InterPro" id="IPR008470">
    <property type="entry name" value="Uncharacterised_Ycf33"/>
</dbReference>
<comment type="similarity">
    <text evidence="2">Belongs to the ycf33 family.</text>
</comment>
<feature type="transmembrane region" description="Helical" evidence="6">
    <location>
        <begin position="90"/>
        <end position="107"/>
    </location>
</feature>
<evidence type="ECO:0000256" key="6">
    <source>
        <dbReference type="SAM" id="Phobius"/>
    </source>
</evidence>
<evidence type="ECO:0000256" key="2">
    <source>
        <dbReference type="ARBA" id="ARBA00010985"/>
    </source>
</evidence>
<keyword evidence="6" id="KW-0812">Transmembrane</keyword>
<evidence type="ECO:0000256" key="5">
    <source>
        <dbReference type="SAM" id="MobiDB-lite"/>
    </source>
</evidence>
<reference evidence="7" key="1">
    <citation type="submission" date="2022-12" db="EMBL/GenBank/DDBJ databases">
        <title>Draft genome assemblies for two species of Escallonia (Escalloniales).</title>
        <authorList>
            <person name="Chanderbali A."/>
            <person name="Dervinis C."/>
            <person name="Anghel I."/>
            <person name="Soltis D."/>
            <person name="Soltis P."/>
            <person name="Zapata F."/>
        </authorList>
    </citation>
    <scope>NUCLEOTIDE SEQUENCE</scope>
    <source>
        <strain evidence="7">UCBG92.1500</strain>
        <tissue evidence="7">Leaf</tissue>
    </source>
</reference>
<keyword evidence="6" id="KW-0472">Membrane</keyword>
<keyword evidence="6" id="KW-1133">Transmembrane helix</keyword>
<dbReference type="PANTHER" id="PTHR36049">
    <property type="entry name" value="TRANSMEMBRANE PROTEIN"/>
    <property type="match status" value="1"/>
</dbReference>
<protein>
    <recommendedName>
        <fullName evidence="3">Uncharacterized protein ycf33</fullName>
    </recommendedName>
</protein>
<dbReference type="GO" id="GO:0009536">
    <property type="term" value="C:plastid"/>
    <property type="evidence" value="ECO:0007669"/>
    <property type="project" value="UniProtKB-SubCell"/>
</dbReference>
<evidence type="ECO:0000256" key="1">
    <source>
        <dbReference type="ARBA" id="ARBA00004474"/>
    </source>
</evidence>
<comment type="caution">
    <text evidence="7">The sequence shown here is derived from an EMBL/GenBank/DDBJ whole genome shotgun (WGS) entry which is preliminary data.</text>
</comment>
<dbReference type="Proteomes" id="UP001187471">
    <property type="component" value="Unassembled WGS sequence"/>
</dbReference>
<evidence type="ECO:0000256" key="3">
    <source>
        <dbReference type="ARBA" id="ARBA00021584"/>
    </source>
</evidence>
<comment type="subcellular location">
    <subcellularLocation>
        <location evidence="1">Plastid</location>
    </subcellularLocation>
</comment>
<keyword evidence="8" id="KW-1185">Reference proteome</keyword>
<dbReference type="AlphaFoldDB" id="A0AA88UD71"/>
<sequence>MKTLTLRSQFYFPRHTSLSKPSTNLPSLIPTRTTASNLKHPTKIQSKGKTLPRQRTNLTDKPLMIEVTKKSKSSSREDLLQVGSNGYSRFVVLGTLSVGFVLFLMGVDDHKALAFGPEGPLMEDFWDNMRRYGLYALTVSTGVLYAVFQPLVELLKNPISAILILTILGGGIFIVSQVVSAMVGVSEFSYDYGY</sequence>
<evidence type="ECO:0000313" key="8">
    <source>
        <dbReference type="Proteomes" id="UP001187471"/>
    </source>
</evidence>
<dbReference type="Pfam" id="PF05421">
    <property type="entry name" value="DUF751"/>
    <property type="match status" value="1"/>
</dbReference>